<feature type="transmembrane region" description="Helical" evidence="8">
    <location>
        <begin position="179"/>
        <end position="209"/>
    </location>
</feature>
<comment type="caution">
    <text evidence="10">The sequence shown here is derived from an EMBL/GenBank/DDBJ whole genome shotgun (WGS) entry which is preliminary data.</text>
</comment>
<evidence type="ECO:0000313" key="10">
    <source>
        <dbReference type="EMBL" id="GGY99453.1"/>
    </source>
</evidence>
<name>A0A918PCF6_9SPHN</name>
<dbReference type="InterPro" id="IPR050297">
    <property type="entry name" value="LipidA_mod_glycosyltrf_83"/>
</dbReference>
<keyword evidence="11" id="KW-1185">Reference proteome</keyword>
<keyword evidence="5 8" id="KW-0812">Transmembrane</keyword>
<dbReference type="GO" id="GO:0005886">
    <property type="term" value="C:plasma membrane"/>
    <property type="evidence" value="ECO:0007669"/>
    <property type="project" value="UniProtKB-SubCell"/>
</dbReference>
<evidence type="ECO:0000256" key="8">
    <source>
        <dbReference type="SAM" id="Phobius"/>
    </source>
</evidence>
<evidence type="ECO:0000256" key="3">
    <source>
        <dbReference type="ARBA" id="ARBA00022676"/>
    </source>
</evidence>
<feature type="domain" description="Glycosyltransferase RgtA/B/C/D-like" evidence="9">
    <location>
        <begin position="83"/>
        <end position="239"/>
    </location>
</feature>
<evidence type="ECO:0000256" key="2">
    <source>
        <dbReference type="ARBA" id="ARBA00022475"/>
    </source>
</evidence>
<evidence type="ECO:0000256" key="4">
    <source>
        <dbReference type="ARBA" id="ARBA00022679"/>
    </source>
</evidence>
<evidence type="ECO:0000313" key="11">
    <source>
        <dbReference type="Proteomes" id="UP000648075"/>
    </source>
</evidence>
<reference evidence="10" key="2">
    <citation type="submission" date="2020-09" db="EMBL/GenBank/DDBJ databases">
        <authorList>
            <person name="Sun Q."/>
            <person name="Kim S."/>
        </authorList>
    </citation>
    <scope>NUCLEOTIDE SEQUENCE</scope>
    <source>
        <strain evidence="10">KCTC 32255</strain>
    </source>
</reference>
<keyword evidence="6 8" id="KW-1133">Transmembrane helix</keyword>
<keyword evidence="2" id="KW-1003">Cell membrane</keyword>
<feature type="transmembrane region" description="Helical" evidence="8">
    <location>
        <begin position="358"/>
        <end position="376"/>
    </location>
</feature>
<keyword evidence="3" id="KW-0328">Glycosyltransferase</keyword>
<dbReference type="AlphaFoldDB" id="A0A918PCF6"/>
<dbReference type="PANTHER" id="PTHR33908:SF11">
    <property type="entry name" value="MEMBRANE PROTEIN"/>
    <property type="match status" value="1"/>
</dbReference>
<keyword evidence="4" id="KW-0808">Transferase</keyword>
<dbReference type="GO" id="GO:0009103">
    <property type="term" value="P:lipopolysaccharide biosynthetic process"/>
    <property type="evidence" value="ECO:0007669"/>
    <property type="project" value="UniProtKB-ARBA"/>
</dbReference>
<feature type="transmembrane region" description="Helical" evidence="8">
    <location>
        <begin position="414"/>
        <end position="432"/>
    </location>
</feature>
<dbReference type="RefSeq" id="WP_229813846.1">
    <property type="nucleotide sequence ID" value="NZ_BMZA01000003.1"/>
</dbReference>
<gene>
    <name evidence="10" type="ORF">GCM10011614_12970</name>
</gene>
<evidence type="ECO:0000256" key="1">
    <source>
        <dbReference type="ARBA" id="ARBA00004651"/>
    </source>
</evidence>
<feature type="transmembrane region" description="Helical" evidence="8">
    <location>
        <begin position="221"/>
        <end position="241"/>
    </location>
</feature>
<proteinExistence type="predicted"/>
<accession>A0A918PCF6</accession>
<dbReference type="PANTHER" id="PTHR33908">
    <property type="entry name" value="MANNOSYLTRANSFERASE YKCB-RELATED"/>
    <property type="match status" value="1"/>
</dbReference>
<dbReference type="InterPro" id="IPR038731">
    <property type="entry name" value="RgtA/B/C-like"/>
</dbReference>
<organism evidence="10 11">
    <name type="scientific">Novosphingobium colocasiae</name>
    <dbReference type="NCBI Taxonomy" id="1256513"/>
    <lineage>
        <taxon>Bacteria</taxon>
        <taxon>Pseudomonadati</taxon>
        <taxon>Pseudomonadota</taxon>
        <taxon>Alphaproteobacteria</taxon>
        <taxon>Sphingomonadales</taxon>
        <taxon>Sphingomonadaceae</taxon>
        <taxon>Novosphingobium</taxon>
    </lineage>
</organism>
<evidence type="ECO:0000259" key="9">
    <source>
        <dbReference type="Pfam" id="PF13231"/>
    </source>
</evidence>
<feature type="transmembrane region" description="Helical" evidence="8">
    <location>
        <begin position="29"/>
        <end position="50"/>
    </location>
</feature>
<comment type="subcellular location">
    <subcellularLocation>
        <location evidence="1">Cell membrane</location>
        <topology evidence="1">Multi-pass membrane protein</topology>
    </subcellularLocation>
</comment>
<protein>
    <recommendedName>
        <fullName evidence="9">Glycosyltransferase RgtA/B/C/D-like domain-containing protein</fullName>
    </recommendedName>
</protein>
<feature type="transmembrane region" description="Helical" evidence="8">
    <location>
        <begin position="388"/>
        <end position="408"/>
    </location>
</feature>
<dbReference type="Proteomes" id="UP000648075">
    <property type="component" value="Unassembled WGS sequence"/>
</dbReference>
<reference evidence="10" key="1">
    <citation type="journal article" date="2014" name="Int. J. Syst. Evol. Microbiol.">
        <title>Complete genome sequence of Corynebacterium casei LMG S-19264T (=DSM 44701T), isolated from a smear-ripened cheese.</title>
        <authorList>
            <consortium name="US DOE Joint Genome Institute (JGI-PGF)"/>
            <person name="Walter F."/>
            <person name="Albersmeier A."/>
            <person name="Kalinowski J."/>
            <person name="Ruckert C."/>
        </authorList>
    </citation>
    <scope>NUCLEOTIDE SEQUENCE</scope>
    <source>
        <strain evidence="10">KCTC 32255</strain>
    </source>
</reference>
<feature type="transmembrane region" description="Helical" evidence="8">
    <location>
        <begin position="97"/>
        <end position="123"/>
    </location>
</feature>
<evidence type="ECO:0000256" key="6">
    <source>
        <dbReference type="ARBA" id="ARBA00022989"/>
    </source>
</evidence>
<dbReference type="EMBL" id="BMZA01000003">
    <property type="protein sequence ID" value="GGY99453.1"/>
    <property type="molecule type" value="Genomic_DNA"/>
</dbReference>
<dbReference type="Pfam" id="PF13231">
    <property type="entry name" value="PMT_2"/>
    <property type="match status" value="1"/>
</dbReference>
<evidence type="ECO:0000256" key="7">
    <source>
        <dbReference type="ARBA" id="ARBA00023136"/>
    </source>
</evidence>
<dbReference type="GO" id="GO:0016763">
    <property type="term" value="F:pentosyltransferase activity"/>
    <property type="evidence" value="ECO:0007669"/>
    <property type="project" value="TreeGrafter"/>
</dbReference>
<sequence>MIHGQVLPFPAQPSRFERRLDWFAESRRVLIGIWAVYIGLRLLVLLIPVVPTSDAEWYYLRAISLAEGHGYLDNAGAPTAFWPPGWPIALSLVFRKFGASLLVLGLFNLASAALIGQLTLALGRRLFRDEAAARAGFLLLAIYPNAIAYVPLALTEVFYTALLMAGCWAVLARKQTAQLVGAGLIFGFATLVKAQTLVVLPLLFAIEWLRARPVWARLPRLLGQGLLTLFIAFMVVLPWSARNHAQLGHWVLVSTNGGYTLLTGNHDTATGDYTPDAPVVKDLMARTDLDEVARDAEARRLGMDWIKVNPAKFMALLPKKAIRLWAPDGEGEWAYQGGDPNYARFETLYRAVRYANQGYYLVLMLGFASAFVAMTVRRIKGRQRWIDWWLLPYGVTLFPTAICLVFSGQSRFHWPVMPFVCMATGWLVIDLLGRIGRPKAQAVTIH</sequence>
<keyword evidence="7 8" id="KW-0472">Membrane</keyword>
<feature type="transmembrane region" description="Helical" evidence="8">
    <location>
        <begin position="135"/>
        <end position="159"/>
    </location>
</feature>
<evidence type="ECO:0000256" key="5">
    <source>
        <dbReference type="ARBA" id="ARBA00022692"/>
    </source>
</evidence>